<proteinExistence type="predicted"/>
<gene>
    <name evidence="5" type="ORF">FIV46_13705</name>
</gene>
<keyword evidence="6" id="KW-1185">Reference proteome</keyword>
<feature type="domain" description="HTH araC/xylS-type" evidence="4">
    <location>
        <begin position="231"/>
        <end position="329"/>
    </location>
</feature>
<dbReference type="PROSITE" id="PS01124">
    <property type="entry name" value="HTH_ARAC_FAMILY_2"/>
    <property type="match status" value="1"/>
</dbReference>
<dbReference type="OrthoDB" id="9805730at2"/>
<keyword evidence="2" id="KW-0238">DNA-binding</keyword>
<dbReference type="Proteomes" id="UP000319148">
    <property type="component" value="Unassembled WGS sequence"/>
</dbReference>
<organism evidence="5 6">
    <name type="scientific">Emcibacter nanhaiensis</name>
    <dbReference type="NCBI Taxonomy" id="1505037"/>
    <lineage>
        <taxon>Bacteria</taxon>
        <taxon>Pseudomonadati</taxon>
        <taxon>Pseudomonadota</taxon>
        <taxon>Alphaproteobacteria</taxon>
        <taxon>Emcibacterales</taxon>
        <taxon>Emcibacteraceae</taxon>
        <taxon>Emcibacter</taxon>
    </lineage>
</organism>
<dbReference type="PANTHER" id="PTHR47894">
    <property type="entry name" value="HTH-TYPE TRANSCRIPTIONAL REGULATOR GADX"/>
    <property type="match status" value="1"/>
</dbReference>
<evidence type="ECO:0000256" key="3">
    <source>
        <dbReference type="ARBA" id="ARBA00023163"/>
    </source>
</evidence>
<dbReference type="GO" id="GO:0005829">
    <property type="term" value="C:cytosol"/>
    <property type="evidence" value="ECO:0007669"/>
    <property type="project" value="TreeGrafter"/>
</dbReference>
<dbReference type="GO" id="GO:0000976">
    <property type="term" value="F:transcription cis-regulatory region binding"/>
    <property type="evidence" value="ECO:0007669"/>
    <property type="project" value="TreeGrafter"/>
</dbReference>
<dbReference type="InterPro" id="IPR018060">
    <property type="entry name" value="HTH_AraC"/>
</dbReference>
<evidence type="ECO:0000256" key="1">
    <source>
        <dbReference type="ARBA" id="ARBA00023015"/>
    </source>
</evidence>
<dbReference type="Pfam" id="PF12833">
    <property type="entry name" value="HTH_18"/>
    <property type="match status" value="1"/>
</dbReference>
<dbReference type="EMBL" id="VFIY01000016">
    <property type="protein sequence ID" value="TPD58932.1"/>
    <property type="molecule type" value="Genomic_DNA"/>
</dbReference>
<dbReference type="PANTHER" id="PTHR47894:SF1">
    <property type="entry name" value="HTH-TYPE TRANSCRIPTIONAL REGULATOR VQSM"/>
    <property type="match status" value="1"/>
</dbReference>
<dbReference type="GO" id="GO:0003700">
    <property type="term" value="F:DNA-binding transcription factor activity"/>
    <property type="evidence" value="ECO:0007669"/>
    <property type="project" value="InterPro"/>
</dbReference>
<evidence type="ECO:0000313" key="5">
    <source>
        <dbReference type="EMBL" id="TPD58932.1"/>
    </source>
</evidence>
<comment type="caution">
    <text evidence="5">The sequence shown here is derived from an EMBL/GenBank/DDBJ whole genome shotgun (WGS) entry which is preliminary data.</text>
</comment>
<dbReference type="RefSeq" id="WP_139941509.1">
    <property type="nucleotide sequence ID" value="NZ_JBHSYP010000002.1"/>
</dbReference>
<evidence type="ECO:0000259" key="4">
    <source>
        <dbReference type="PROSITE" id="PS01124"/>
    </source>
</evidence>
<dbReference type="AlphaFoldDB" id="A0A501PG03"/>
<protein>
    <submittedName>
        <fullName evidence="5">AraC family transcriptional regulator</fullName>
    </submittedName>
</protein>
<reference evidence="6" key="1">
    <citation type="submission" date="2019-06" db="EMBL/GenBank/DDBJ databases">
        <title>The complete genome of Emcibacter congregatus ZYLT.</title>
        <authorList>
            <person name="Zhao Z."/>
        </authorList>
    </citation>
    <scope>NUCLEOTIDE SEQUENCE [LARGE SCALE GENOMIC DNA]</scope>
    <source>
        <strain evidence="6">MCCC 1A06723</strain>
    </source>
</reference>
<evidence type="ECO:0000313" key="6">
    <source>
        <dbReference type="Proteomes" id="UP000319148"/>
    </source>
</evidence>
<dbReference type="SMART" id="SM00342">
    <property type="entry name" value="HTH_ARAC"/>
    <property type="match status" value="1"/>
</dbReference>
<sequence length="339" mass="38977">MTASNIYLSEFYHLAEDKGLDALDMLRKAGIDRHMVDTPGKRVETDKLAFFVQNLMHCLEDEAMGLAEHRIPIGAFFMMGKMAISEPTLGKALLTGIRLYSMMTNAFRMELQEQGNYARLIFRLNTPDLDKNHLLAEINLMAWHRLSAWLISENLQLHEIYFDYPSPRHVGEYAYLFPGQHKFCADYHGFCFHRNFLDREISQTSGSLKRFIKRCPEVLFIQPQTDFSISYELKKLLKKKLPDGIPVIEEAADTLHMTKRTLIRKLRDEGTSYQQLKDLVRRDKAVKMMTSRATSLSSVAEAVGFSDPAVFSRAFKGWTGVCPREYRQNLEDVPAVNHG</sequence>
<dbReference type="Pfam" id="PF12625">
    <property type="entry name" value="Arabinose_bd"/>
    <property type="match status" value="1"/>
</dbReference>
<name>A0A501PG03_9PROT</name>
<dbReference type="InterPro" id="IPR032687">
    <property type="entry name" value="AraC-type_N"/>
</dbReference>
<dbReference type="InterPro" id="IPR020449">
    <property type="entry name" value="Tscrpt_reg_AraC-type_HTH"/>
</dbReference>
<dbReference type="PRINTS" id="PR00032">
    <property type="entry name" value="HTHARAC"/>
</dbReference>
<dbReference type="InterPro" id="IPR009057">
    <property type="entry name" value="Homeodomain-like_sf"/>
</dbReference>
<evidence type="ECO:0000256" key="2">
    <source>
        <dbReference type="ARBA" id="ARBA00023125"/>
    </source>
</evidence>
<dbReference type="Gene3D" id="1.10.10.60">
    <property type="entry name" value="Homeodomain-like"/>
    <property type="match status" value="1"/>
</dbReference>
<dbReference type="SUPFAM" id="SSF46689">
    <property type="entry name" value="Homeodomain-like"/>
    <property type="match status" value="1"/>
</dbReference>
<keyword evidence="3" id="KW-0804">Transcription</keyword>
<accession>A0A501PG03</accession>
<keyword evidence="1" id="KW-0805">Transcription regulation</keyword>